<organism evidence="2 3">
    <name type="scientific">Litomosoides sigmodontis</name>
    <name type="common">Filarial nematode worm</name>
    <dbReference type="NCBI Taxonomy" id="42156"/>
    <lineage>
        <taxon>Eukaryota</taxon>
        <taxon>Metazoa</taxon>
        <taxon>Ecdysozoa</taxon>
        <taxon>Nematoda</taxon>
        <taxon>Chromadorea</taxon>
        <taxon>Rhabditida</taxon>
        <taxon>Spirurina</taxon>
        <taxon>Spiruromorpha</taxon>
        <taxon>Filarioidea</taxon>
        <taxon>Onchocercidae</taxon>
        <taxon>Litomosoides</taxon>
    </lineage>
</organism>
<dbReference type="Proteomes" id="UP000277928">
    <property type="component" value="Unassembled WGS sequence"/>
</dbReference>
<dbReference type="STRING" id="42156.A0A3P6TD30"/>
<protein>
    <submittedName>
        <fullName evidence="2">Uncharacterized protein</fullName>
    </submittedName>
</protein>
<evidence type="ECO:0000256" key="1">
    <source>
        <dbReference type="SAM" id="MobiDB-lite"/>
    </source>
</evidence>
<name>A0A3P6TD30_LITSI</name>
<reference evidence="2 3" key="1">
    <citation type="submission" date="2018-08" db="EMBL/GenBank/DDBJ databases">
        <authorList>
            <person name="Laetsch R D."/>
            <person name="Stevens L."/>
            <person name="Kumar S."/>
            <person name="Blaxter L. M."/>
        </authorList>
    </citation>
    <scope>NUCLEOTIDE SEQUENCE [LARGE SCALE GENOMIC DNA]</scope>
</reference>
<feature type="region of interest" description="Disordered" evidence="1">
    <location>
        <begin position="196"/>
        <end position="233"/>
    </location>
</feature>
<evidence type="ECO:0000313" key="3">
    <source>
        <dbReference type="Proteomes" id="UP000277928"/>
    </source>
</evidence>
<dbReference type="EMBL" id="UYRX01000379">
    <property type="protein sequence ID" value="VDK81239.1"/>
    <property type="molecule type" value="Genomic_DNA"/>
</dbReference>
<dbReference type="OMA" id="MYKHIQI"/>
<accession>A0A3P6TD30</accession>
<dbReference type="OrthoDB" id="5823177at2759"/>
<evidence type="ECO:0000313" key="2">
    <source>
        <dbReference type="EMBL" id="VDK81239.1"/>
    </source>
</evidence>
<feature type="region of interest" description="Disordered" evidence="1">
    <location>
        <begin position="114"/>
        <end position="141"/>
    </location>
</feature>
<dbReference type="AlphaFoldDB" id="A0A3P6TD30"/>
<gene>
    <name evidence="2" type="ORF">NLS_LOCUS5231</name>
</gene>
<keyword evidence="3" id="KW-1185">Reference proteome</keyword>
<sequence length="396" mass="46003">MRGNIKCIVVVGSKRSHVRQRKKLSSRQEEQPCTSNQKSKLSCNLLEKLTKEVQTLSMEVVEFERRAQDRYRSLIDANSSLQKQVNTLSSRVTQLCEKITKLNSEEITTEKYAPLGGNSKMENSSMPELKPHVNGTFDDTDDEEKIGEKIEKKAFAVDINELNNKPRKRRAAANKREGDYANMLKQNISFYESKKCVTDTPKPREKKFKSLKKESDDGTDSDNSNDDSKEGAEISPWKMYKHIQIKPQQTDLPKPKIARSGGRRNVHFTDEWKQYATAIYPIDPSRYWNLPQAQYDLLIPDSDLEMYAKNPDKTEKEHFIRSIYDWFRSQHRIAQLRVVLGECSSAVDFSDLWGMYVREMRRRGWPVYGKRLRKGEVSIAKQQILEDFIDTSIQIF</sequence>
<proteinExistence type="predicted"/>